<name>A0ABX2AMI0_9BACT</name>
<dbReference type="SMART" id="SM00014">
    <property type="entry name" value="acidPPc"/>
    <property type="match status" value="1"/>
</dbReference>
<keyword evidence="4" id="KW-1185">Reference proteome</keyword>
<protein>
    <submittedName>
        <fullName evidence="3">Phosphatase PAP2 family protein</fullName>
    </submittedName>
</protein>
<reference evidence="3 4" key="1">
    <citation type="submission" date="2020-05" db="EMBL/GenBank/DDBJ databases">
        <title>Distinct polysaccharide utilization as determinants for interspecies competition between intestinal Prevotella spp.</title>
        <authorList>
            <person name="Galvez E.J.C."/>
            <person name="Iljazovic A."/>
            <person name="Strowig T."/>
        </authorList>
    </citation>
    <scope>NUCLEOTIDE SEQUENCE [LARGE SCALE GENOMIC DNA]</scope>
    <source>
        <strain evidence="3 4">PMUR</strain>
    </source>
</reference>
<feature type="domain" description="Phosphatidic acid phosphatase type 2/haloperoxidase" evidence="2">
    <location>
        <begin position="55"/>
        <end position="157"/>
    </location>
</feature>
<feature type="signal peptide" evidence="1">
    <location>
        <begin position="1"/>
        <end position="19"/>
    </location>
</feature>
<dbReference type="Proteomes" id="UP000714420">
    <property type="component" value="Unassembled WGS sequence"/>
</dbReference>
<dbReference type="CDD" id="cd03394">
    <property type="entry name" value="PAP2_like_5"/>
    <property type="match status" value="1"/>
</dbReference>
<evidence type="ECO:0000256" key="1">
    <source>
        <dbReference type="SAM" id="SignalP"/>
    </source>
</evidence>
<evidence type="ECO:0000313" key="3">
    <source>
        <dbReference type="EMBL" id="NPD92436.1"/>
    </source>
</evidence>
<feature type="chain" id="PRO_5046757602" evidence="1">
    <location>
        <begin position="20"/>
        <end position="184"/>
    </location>
</feature>
<accession>A0ABX2AMI0</accession>
<dbReference type="InterPro" id="IPR000326">
    <property type="entry name" value="PAP2/HPO"/>
</dbReference>
<evidence type="ECO:0000259" key="2">
    <source>
        <dbReference type="SMART" id="SM00014"/>
    </source>
</evidence>
<proteinExistence type="predicted"/>
<comment type="caution">
    <text evidence="3">The sequence shown here is derived from an EMBL/GenBank/DDBJ whole genome shotgun (WGS) entry which is preliminary data.</text>
</comment>
<keyword evidence="1" id="KW-0732">Signal</keyword>
<evidence type="ECO:0000313" key="4">
    <source>
        <dbReference type="Proteomes" id="UP000714420"/>
    </source>
</evidence>
<dbReference type="InterPro" id="IPR036938">
    <property type="entry name" value="PAP2/HPO_sf"/>
</dbReference>
<dbReference type="Pfam" id="PF01569">
    <property type="entry name" value="PAP2"/>
    <property type="match status" value="1"/>
</dbReference>
<dbReference type="SUPFAM" id="SSF48317">
    <property type="entry name" value="Acid phosphatase/Vanadium-dependent haloperoxidase"/>
    <property type="match status" value="1"/>
</dbReference>
<sequence length="184" mass="19889">MSRIFILFILCMVSVAAFAGFGISSTGDVTRYVPWAGVIGLKACGVDSRDSWKILLPKAAASAVVTVGTVYVMKETIHEWRPDYSDRKSFPSGHTAFAFAGAANLHHQYGHVSPWISIGGYAVATFTAVDRVCRDRHHWYDTVAGAAVGLLSAKLSFFIGGKLFPKADVNVTVGPMDVSMCYSF</sequence>
<dbReference type="Gene3D" id="1.20.144.10">
    <property type="entry name" value="Phosphatidic acid phosphatase type 2/haloperoxidase"/>
    <property type="match status" value="1"/>
</dbReference>
<dbReference type="EMBL" id="JABKKF010000008">
    <property type="protein sequence ID" value="NPD92436.1"/>
    <property type="molecule type" value="Genomic_DNA"/>
</dbReference>
<dbReference type="RefSeq" id="WP_172275774.1">
    <property type="nucleotide sequence ID" value="NZ_CASGMU010000008.1"/>
</dbReference>
<organism evidence="3 4">
    <name type="scientific">Xylanibacter muris</name>
    <dbReference type="NCBI Taxonomy" id="2736290"/>
    <lineage>
        <taxon>Bacteria</taxon>
        <taxon>Pseudomonadati</taxon>
        <taxon>Bacteroidota</taxon>
        <taxon>Bacteroidia</taxon>
        <taxon>Bacteroidales</taxon>
        <taxon>Prevotellaceae</taxon>
        <taxon>Xylanibacter</taxon>
    </lineage>
</organism>
<gene>
    <name evidence="3" type="ORF">HPS56_08785</name>
</gene>